<dbReference type="InterPro" id="IPR013534">
    <property type="entry name" value="Starch_synth_cat_dom"/>
</dbReference>
<dbReference type="PANTHER" id="PTHR45825">
    <property type="entry name" value="GRANULE-BOUND STARCH SYNTHASE 1, CHLOROPLASTIC/AMYLOPLASTIC"/>
    <property type="match status" value="1"/>
</dbReference>
<evidence type="ECO:0000256" key="2">
    <source>
        <dbReference type="ARBA" id="ARBA00002764"/>
    </source>
</evidence>
<evidence type="ECO:0000259" key="13">
    <source>
        <dbReference type="Pfam" id="PF08323"/>
    </source>
</evidence>
<keyword evidence="9 11" id="KW-0320">Glycogen biosynthesis</keyword>
<protein>
    <recommendedName>
        <fullName evidence="6 11">Glycogen synthase</fullName>
        <ecNumber evidence="5 11">2.4.1.21</ecNumber>
    </recommendedName>
    <alternativeName>
        <fullName evidence="10 11">Starch [bacterial glycogen] synthase</fullName>
    </alternativeName>
</protein>
<evidence type="ECO:0000256" key="9">
    <source>
        <dbReference type="ARBA" id="ARBA00023056"/>
    </source>
</evidence>
<evidence type="ECO:0000259" key="12">
    <source>
        <dbReference type="Pfam" id="PF00534"/>
    </source>
</evidence>
<sequence length="486" mass="54077">MQILHVCSEVFPLLKTGGLADVTAALPSALTKLGTQNRILVPGFPNFMQKLEKKQLIAELPAKFGANKIDIYLAKMAGTGVQIYIIDAPNLYSRDGNPYADENNQAYPDNYLRFALLGWVAAKIAEGLDNSWKPQIVHAHDWHAGLVPAYLKASQIYHGTNTKSVFTVHNLAYQGIFSFSVFNELDLPWQFMKVEGLEFYGNVSFLKAGLFFADKITTVSPTYAKEIQTKEQGCGLEGLLAGRKDDLLGILNGVDPKVWDPKTDKLIACNYGLTTVSKKLECKIALQKMYGLTQQDKYPIFGIVTRLTEQKGLKLVLDEIDEIIRNNGQVALLGSGDAELEKKFKALAKKHPKSIGIQIGYDEEQAHRIIAGSDVILVPSRFEPCGLTQLYGLIYGTLPLVHKVGGLADTVTDSSLENIADDSATGFVFNEFTRVDYNRAIRRAFALYNRKADWKKVTRNAMRQKFGWDIAAKQVLDIYTQLLTNK</sequence>
<proteinExistence type="inferred from homology"/>
<dbReference type="RefSeq" id="WP_112869989.1">
    <property type="nucleotide sequence ID" value="NZ_CP021781.1"/>
</dbReference>
<dbReference type="AlphaFoldDB" id="A0A2Z4XZF2"/>
<dbReference type="GO" id="GO:0005978">
    <property type="term" value="P:glycogen biosynthetic process"/>
    <property type="evidence" value="ECO:0007669"/>
    <property type="project" value="UniProtKB-UniRule"/>
</dbReference>
<evidence type="ECO:0000313" key="16">
    <source>
        <dbReference type="Proteomes" id="UP000251120"/>
    </source>
</evidence>
<evidence type="ECO:0000256" key="1">
    <source>
        <dbReference type="ARBA" id="ARBA00001478"/>
    </source>
</evidence>
<dbReference type="Pfam" id="PF08323">
    <property type="entry name" value="Glyco_transf_5"/>
    <property type="match status" value="1"/>
</dbReference>
<dbReference type="OrthoDB" id="9808590at2"/>
<dbReference type="EMBL" id="CP043424">
    <property type="protein sequence ID" value="QIW12051.1"/>
    <property type="molecule type" value="Genomic_DNA"/>
</dbReference>
<dbReference type="SUPFAM" id="SSF53756">
    <property type="entry name" value="UDP-Glycosyltransferase/glycogen phosphorylase"/>
    <property type="match status" value="1"/>
</dbReference>
<dbReference type="Pfam" id="PF00534">
    <property type="entry name" value="Glycos_transf_1"/>
    <property type="match status" value="1"/>
</dbReference>
<dbReference type="EC" id="2.4.1.21" evidence="5 11"/>
<feature type="domain" description="Glycosyl transferase family 1" evidence="12">
    <location>
        <begin position="295"/>
        <end position="459"/>
    </location>
</feature>
<evidence type="ECO:0000256" key="11">
    <source>
        <dbReference type="HAMAP-Rule" id="MF_00484"/>
    </source>
</evidence>
<dbReference type="GO" id="GO:0004373">
    <property type="term" value="F:alpha-1,4-glucan glucosyltransferase (UDP-glucose donor) activity"/>
    <property type="evidence" value="ECO:0007669"/>
    <property type="project" value="InterPro"/>
</dbReference>
<dbReference type="EMBL" id="CP021781">
    <property type="protein sequence ID" value="AXA33815.1"/>
    <property type="molecule type" value="Genomic_DNA"/>
</dbReference>
<accession>A0A2Z4XZF2</accession>
<organism evidence="14 16">
    <name type="scientific">Francisella adeliensis</name>
    <dbReference type="NCBI Taxonomy" id="2007306"/>
    <lineage>
        <taxon>Bacteria</taxon>
        <taxon>Pseudomonadati</taxon>
        <taxon>Pseudomonadota</taxon>
        <taxon>Gammaproteobacteria</taxon>
        <taxon>Thiotrichales</taxon>
        <taxon>Francisellaceae</taxon>
        <taxon>Francisella</taxon>
    </lineage>
</organism>
<evidence type="ECO:0000256" key="6">
    <source>
        <dbReference type="ARBA" id="ARBA00019935"/>
    </source>
</evidence>
<dbReference type="Gene3D" id="3.40.50.2000">
    <property type="entry name" value="Glycogen Phosphorylase B"/>
    <property type="match status" value="2"/>
</dbReference>
<dbReference type="HAMAP" id="MF_00484">
    <property type="entry name" value="Glycogen_synth"/>
    <property type="match status" value="1"/>
</dbReference>
<evidence type="ECO:0000256" key="8">
    <source>
        <dbReference type="ARBA" id="ARBA00022679"/>
    </source>
</evidence>
<name>A0A2Z4XZF2_9GAMM</name>
<dbReference type="FunFam" id="3.40.50.2000:FF:000011">
    <property type="entry name" value="Glycogen synthase"/>
    <property type="match status" value="1"/>
</dbReference>
<dbReference type="KEGG" id="fad:CDH04_05020"/>
<dbReference type="PANTHER" id="PTHR45825:SF11">
    <property type="entry name" value="ALPHA AMYLASE DOMAIN-CONTAINING PROTEIN"/>
    <property type="match status" value="1"/>
</dbReference>
<evidence type="ECO:0000256" key="10">
    <source>
        <dbReference type="ARBA" id="ARBA00031722"/>
    </source>
</evidence>
<feature type="binding site" evidence="11">
    <location>
        <position position="15"/>
    </location>
    <ligand>
        <name>ADP-alpha-D-glucose</name>
        <dbReference type="ChEBI" id="CHEBI:57498"/>
    </ligand>
</feature>
<evidence type="ECO:0000256" key="7">
    <source>
        <dbReference type="ARBA" id="ARBA00022676"/>
    </source>
</evidence>
<keyword evidence="7 11" id="KW-0328">Glycosyltransferase</keyword>
<dbReference type="Proteomes" id="UP000251120">
    <property type="component" value="Chromosome"/>
</dbReference>
<gene>
    <name evidence="11 15" type="primary">glgA</name>
    <name evidence="14" type="ORF">CDH04_05020</name>
    <name evidence="15" type="ORF">FZC43_05025</name>
</gene>
<dbReference type="NCBIfam" id="TIGR02095">
    <property type="entry name" value="glgA"/>
    <property type="match status" value="1"/>
</dbReference>
<dbReference type="NCBIfam" id="NF001899">
    <property type="entry name" value="PRK00654.1-2"/>
    <property type="match status" value="1"/>
</dbReference>
<evidence type="ECO:0000313" key="14">
    <source>
        <dbReference type="EMBL" id="AXA33815.1"/>
    </source>
</evidence>
<evidence type="ECO:0000313" key="17">
    <source>
        <dbReference type="Proteomes" id="UP000681131"/>
    </source>
</evidence>
<dbReference type="GO" id="GO:0005829">
    <property type="term" value="C:cytosol"/>
    <property type="evidence" value="ECO:0007669"/>
    <property type="project" value="TreeGrafter"/>
</dbReference>
<comment type="pathway">
    <text evidence="3 11">Glycan biosynthesis; glycogen biosynthesis.</text>
</comment>
<dbReference type="GO" id="GO:0009011">
    <property type="term" value="F:alpha-1,4-glucan glucosyltransferase (ADP-glucose donor) activity"/>
    <property type="evidence" value="ECO:0007669"/>
    <property type="project" value="UniProtKB-UniRule"/>
</dbReference>
<dbReference type="InterPro" id="IPR001296">
    <property type="entry name" value="Glyco_trans_1"/>
</dbReference>
<comment type="function">
    <text evidence="2 11">Synthesizes alpha-1,4-glucan chains using ADP-glucose.</text>
</comment>
<dbReference type="UniPathway" id="UPA00164"/>
<comment type="similarity">
    <text evidence="4 11">Belongs to the glycosyltransferase 1 family. Bacterial/plant glycogen synthase subfamily.</text>
</comment>
<reference evidence="14 16" key="1">
    <citation type="submission" date="2017-06" db="EMBL/GenBank/DDBJ databases">
        <title>Complete genome of Francisella adeliensis.</title>
        <authorList>
            <person name="Vallesi A."/>
            <person name="Sjodin A."/>
        </authorList>
    </citation>
    <scope>NUCLEOTIDE SEQUENCE [LARGE SCALE GENOMIC DNA]</scope>
    <source>
        <strain evidence="14 16">FDC440</strain>
    </source>
</reference>
<keyword evidence="17" id="KW-1185">Reference proteome</keyword>
<feature type="domain" description="Starch synthase catalytic" evidence="13">
    <location>
        <begin position="2"/>
        <end position="241"/>
    </location>
</feature>
<evidence type="ECO:0000313" key="15">
    <source>
        <dbReference type="EMBL" id="QIW12051.1"/>
    </source>
</evidence>
<reference evidence="15 17" key="2">
    <citation type="submission" date="2019-08" db="EMBL/GenBank/DDBJ databases">
        <title>Complete genome sequences of Francisella adeliensis (FSC1325 and FSC1326).</title>
        <authorList>
            <person name="Ohrman C."/>
            <person name="Uneklint I."/>
            <person name="Vallesi A."/>
            <person name="Karlsson L."/>
            <person name="Sjodin A."/>
        </authorList>
    </citation>
    <scope>NUCLEOTIDE SEQUENCE [LARGE SCALE GENOMIC DNA]</scope>
    <source>
        <strain evidence="15 17">FSC1325</strain>
    </source>
</reference>
<evidence type="ECO:0000256" key="3">
    <source>
        <dbReference type="ARBA" id="ARBA00004964"/>
    </source>
</evidence>
<dbReference type="CDD" id="cd03791">
    <property type="entry name" value="GT5_Glycogen_synthase_DULL1-like"/>
    <property type="match status" value="1"/>
</dbReference>
<comment type="catalytic activity">
    <reaction evidence="1 11">
        <text>[(1-&gt;4)-alpha-D-glucosyl](n) + ADP-alpha-D-glucose = [(1-&gt;4)-alpha-D-glucosyl](n+1) + ADP + H(+)</text>
        <dbReference type="Rhea" id="RHEA:18189"/>
        <dbReference type="Rhea" id="RHEA-COMP:9584"/>
        <dbReference type="Rhea" id="RHEA-COMP:9587"/>
        <dbReference type="ChEBI" id="CHEBI:15378"/>
        <dbReference type="ChEBI" id="CHEBI:15444"/>
        <dbReference type="ChEBI" id="CHEBI:57498"/>
        <dbReference type="ChEBI" id="CHEBI:456216"/>
        <dbReference type="EC" id="2.4.1.21"/>
    </reaction>
</comment>
<dbReference type="InterPro" id="IPR011835">
    <property type="entry name" value="GS/SS"/>
</dbReference>
<keyword evidence="8 11" id="KW-0808">Transferase</keyword>
<evidence type="ECO:0000256" key="5">
    <source>
        <dbReference type="ARBA" id="ARBA00012588"/>
    </source>
</evidence>
<evidence type="ECO:0000256" key="4">
    <source>
        <dbReference type="ARBA" id="ARBA00010281"/>
    </source>
</evidence>
<dbReference type="Proteomes" id="UP000681131">
    <property type="component" value="Chromosome"/>
</dbReference>